<name>A0A194RP94_PAPMA</name>
<keyword evidence="10" id="KW-1185">Reference proteome</keyword>
<dbReference type="GO" id="GO:0055085">
    <property type="term" value="P:transmembrane transport"/>
    <property type="evidence" value="ECO:0007669"/>
    <property type="project" value="InterPro"/>
</dbReference>
<reference evidence="9 10" key="1">
    <citation type="journal article" date="2015" name="Nat. Commun.">
        <title>Outbred genome sequencing and CRISPR/Cas9 gene editing in butterflies.</title>
        <authorList>
            <person name="Li X."/>
            <person name="Fan D."/>
            <person name="Zhang W."/>
            <person name="Liu G."/>
            <person name="Zhang L."/>
            <person name="Zhao L."/>
            <person name="Fang X."/>
            <person name="Chen L."/>
            <person name="Dong Y."/>
            <person name="Chen Y."/>
            <person name="Ding Y."/>
            <person name="Zhao R."/>
            <person name="Feng M."/>
            <person name="Zhu Y."/>
            <person name="Feng Y."/>
            <person name="Jiang X."/>
            <person name="Zhu D."/>
            <person name="Xiang H."/>
            <person name="Feng X."/>
            <person name="Li S."/>
            <person name="Wang J."/>
            <person name="Zhang G."/>
            <person name="Kronforst M.R."/>
            <person name="Wang W."/>
        </authorList>
    </citation>
    <scope>NUCLEOTIDE SEQUENCE [LARGE SCALE GENOMIC DNA]</scope>
    <source>
        <strain evidence="9">Ya'a_city_454_Pm</strain>
        <tissue evidence="9">Whole body</tissue>
    </source>
</reference>
<feature type="chain" id="PRO_5008265348" evidence="7">
    <location>
        <begin position="29"/>
        <end position="196"/>
    </location>
</feature>
<protein>
    <submittedName>
        <fullName evidence="9">P protein</fullName>
    </submittedName>
</protein>
<feature type="domain" description="Citrate transporter-like" evidence="8">
    <location>
        <begin position="8"/>
        <end position="133"/>
    </location>
</feature>
<comment type="subcellular location">
    <subcellularLocation>
        <location evidence="1">Membrane</location>
        <topology evidence="1">Multi-pass membrane protein</topology>
    </subcellularLocation>
</comment>
<keyword evidence="7" id="KW-0732">Signal</keyword>
<keyword evidence="4 6" id="KW-1133">Transmembrane helix</keyword>
<feature type="signal peptide" evidence="7">
    <location>
        <begin position="1"/>
        <end position="28"/>
    </location>
</feature>
<dbReference type="Proteomes" id="UP000053240">
    <property type="component" value="Unassembled WGS sequence"/>
</dbReference>
<gene>
    <name evidence="9" type="ORF">RR48_06528</name>
</gene>
<evidence type="ECO:0000256" key="7">
    <source>
        <dbReference type="SAM" id="SignalP"/>
    </source>
</evidence>
<evidence type="ECO:0000259" key="8">
    <source>
        <dbReference type="Pfam" id="PF03600"/>
    </source>
</evidence>
<feature type="transmembrane region" description="Helical" evidence="6">
    <location>
        <begin position="41"/>
        <end position="66"/>
    </location>
</feature>
<feature type="transmembrane region" description="Helical" evidence="6">
    <location>
        <begin position="78"/>
        <end position="97"/>
    </location>
</feature>
<accession>A0A194RP94</accession>
<dbReference type="EMBL" id="KQ459875">
    <property type="protein sequence ID" value="KPJ19668.1"/>
    <property type="molecule type" value="Genomic_DNA"/>
</dbReference>
<dbReference type="InterPro" id="IPR051475">
    <property type="entry name" value="Diverse_Ion_Transporter"/>
</dbReference>
<evidence type="ECO:0000256" key="5">
    <source>
        <dbReference type="ARBA" id="ARBA00023136"/>
    </source>
</evidence>
<evidence type="ECO:0000256" key="1">
    <source>
        <dbReference type="ARBA" id="ARBA00004141"/>
    </source>
</evidence>
<proteinExistence type="predicted"/>
<dbReference type="STRING" id="76193.A0A194RP94"/>
<organism evidence="9 10">
    <name type="scientific">Papilio machaon</name>
    <name type="common">Old World swallowtail butterfly</name>
    <dbReference type="NCBI Taxonomy" id="76193"/>
    <lineage>
        <taxon>Eukaryota</taxon>
        <taxon>Metazoa</taxon>
        <taxon>Ecdysozoa</taxon>
        <taxon>Arthropoda</taxon>
        <taxon>Hexapoda</taxon>
        <taxon>Insecta</taxon>
        <taxon>Pterygota</taxon>
        <taxon>Neoptera</taxon>
        <taxon>Endopterygota</taxon>
        <taxon>Lepidoptera</taxon>
        <taxon>Glossata</taxon>
        <taxon>Ditrysia</taxon>
        <taxon>Papilionoidea</taxon>
        <taxon>Papilionidae</taxon>
        <taxon>Papilioninae</taxon>
        <taxon>Papilio</taxon>
    </lineage>
</organism>
<feature type="transmembrane region" description="Helical" evidence="6">
    <location>
        <begin position="167"/>
        <end position="195"/>
    </location>
</feature>
<dbReference type="InterPro" id="IPR004680">
    <property type="entry name" value="Cit_transptr-like_dom"/>
</dbReference>
<evidence type="ECO:0000313" key="10">
    <source>
        <dbReference type="Proteomes" id="UP000053240"/>
    </source>
</evidence>
<dbReference type="GO" id="GO:0016020">
    <property type="term" value="C:membrane"/>
    <property type="evidence" value="ECO:0007669"/>
    <property type="project" value="UniProtKB-SubCell"/>
</dbReference>
<feature type="transmembrane region" description="Helical" evidence="6">
    <location>
        <begin position="126"/>
        <end position="155"/>
    </location>
</feature>
<evidence type="ECO:0000256" key="2">
    <source>
        <dbReference type="ARBA" id="ARBA00022448"/>
    </source>
</evidence>
<evidence type="ECO:0000256" key="6">
    <source>
        <dbReference type="SAM" id="Phobius"/>
    </source>
</evidence>
<dbReference type="Pfam" id="PF03600">
    <property type="entry name" value="CitMHS"/>
    <property type="match status" value="1"/>
</dbReference>
<evidence type="ECO:0000256" key="3">
    <source>
        <dbReference type="ARBA" id="ARBA00022692"/>
    </source>
</evidence>
<dbReference type="PANTHER" id="PTHR43568">
    <property type="entry name" value="P PROTEIN"/>
    <property type="match status" value="1"/>
</dbReference>
<dbReference type="AlphaFoldDB" id="A0A194RP94"/>
<dbReference type="InParanoid" id="A0A194RP94"/>
<keyword evidence="3 6" id="KW-0812">Transmembrane</keyword>
<evidence type="ECO:0000313" key="9">
    <source>
        <dbReference type="EMBL" id="KPJ19668.1"/>
    </source>
</evidence>
<keyword evidence="2" id="KW-0813">Transport</keyword>
<sequence>MSADRVSLSWTALLGAILLLLLADRADLEPVLHRVEWSTLLFFAALFVLMEALSRLGLISFVGGMLQQVVLQAQGRARLALAILLILWVSGMISAFVDNIPLTTMMVRVVVAIGSNPAVDLPLPPLIWALLFGACLGGNGTLIGASANVVCAGVAEQHGYRFSFLQFFRVGFPVMIGHLLVASLYLLLCHCVFTWH</sequence>
<dbReference type="PANTHER" id="PTHR43568:SF1">
    <property type="entry name" value="P PROTEIN"/>
    <property type="match status" value="1"/>
</dbReference>
<keyword evidence="5 6" id="KW-0472">Membrane</keyword>
<evidence type="ECO:0000256" key="4">
    <source>
        <dbReference type="ARBA" id="ARBA00022989"/>
    </source>
</evidence>